<name>A0A316UBI3_9BASI</name>
<dbReference type="RefSeq" id="XP_025349679.1">
    <property type="nucleotide sequence ID" value="XM_025489329.1"/>
</dbReference>
<feature type="compositionally biased region" description="Low complexity" evidence="8">
    <location>
        <begin position="199"/>
        <end position="224"/>
    </location>
</feature>
<dbReference type="PROSITE" id="PS50127">
    <property type="entry name" value="UBC_2"/>
    <property type="match status" value="1"/>
</dbReference>
<keyword evidence="2" id="KW-0808">Transferase</keyword>
<dbReference type="SMART" id="SM00212">
    <property type="entry name" value="UBCc"/>
    <property type="match status" value="1"/>
</dbReference>
<dbReference type="GeneID" id="37011063"/>
<evidence type="ECO:0000313" key="11">
    <source>
        <dbReference type="Proteomes" id="UP000245942"/>
    </source>
</evidence>
<organism evidence="10 11">
    <name type="scientific">Pseudomicrostroma glucosiphilum</name>
    <dbReference type="NCBI Taxonomy" id="1684307"/>
    <lineage>
        <taxon>Eukaryota</taxon>
        <taxon>Fungi</taxon>
        <taxon>Dikarya</taxon>
        <taxon>Basidiomycota</taxon>
        <taxon>Ustilaginomycotina</taxon>
        <taxon>Exobasidiomycetes</taxon>
        <taxon>Microstromatales</taxon>
        <taxon>Microstromatales incertae sedis</taxon>
        <taxon>Pseudomicrostroma</taxon>
    </lineage>
</organism>
<evidence type="ECO:0000256" key="1">
    <source>
        <dbReference type="ARBA" id="ARBA00012486"/>
    </source>
</evidence>
<sequence>MAPPSSTMKRLIKEVRSLQANPPDCVRVQVDDCDVTDIRGWVQGPPGTPFASGYFLITFSFPSEFPSVPPRCLMSTRIFHPNVSISTGEICVSTLKKDWSPEYGIGHVLTVIKCLLISPNPDSALNAEAGRLLQENYEEYAATARLWTSVHAASCPVGMFEPAALPVATQAIAPPLQRSLSDNASKVLNAAMEDKVEKTGATAGAASSSASSVPSKTAPPTKKVTAAKRGVKRL</sequence>
<feature type="region of interest" description="Disordered" evidence="8">
    <location>
        <begin position="198"/>
        <end position="234"/>
    </location>
</feature>
<dbReference type="OrthoDB" id="10069349at2759"/>
<comment type="similarity">
    <text evidence="7">Belongs to the ubiquitin-conjugating enzyme family.</text>
</comment>
<dbReference type="GO" id="GO:0061631">
    <property type="term" value="F:ubiquitin conjugating enzyme activity"/>
    <property type="evidence" value="ECO:0007669"/>
    <property type="project" value="UniProtKB-EC"/>
</dbReference>
<accession>A0A316UBI3</accession>
<dbReference type="CDD" id="cd23804">
    <property type="entry name" value="UBCc_UBE2S"/>
    <property type="match status" value="1"/>
</dbReference>
<evidence type="ECO:0000256" key="7">
    <source>
        <dbReference type="RuleBase" id="RU362109"/>
    </source>
</evidence>
<feature type="compositionally biased region" description="Basic residues" evidence="8">
    <location>
        <begin position="225"/>
        <end position="234"/>
    </location>
</feature>
<proteinExistence type="inferred from homology"/>
<dbReference type="InterPro" id="IPR050113">
    <property type="entry name" value="Ub_conjugating_enzyme"/>
</dbReference>
<dbReference type="InterPro" id="IPR016135">
    <property type="entry name" value="UBQ-conjugating_enzyme/RWD"/>
</dbReference>
<reference evidence="10 11" key="1">
    <citation type="journal article" date="2018" name="Mol. Biol. Evol.">
        <title>Broad Genomic Sampling Reveals a Smut Pathogenic Ancestry of the Fungal Clade Ustilaginomycotina.</title>
        <authorList>
            <person name="Kijpornyongpan T."/>
            <person name="Mondo S.J."/>
            <person name="Barry K."/>
            <person name="Sandor L."/>
            <person name="Lee J."/>
            <person name="Lipzen A."/>
            <person name="Pangilinan J."/>
            <person name="LaButti K."/>
            <person name="Hainaut M."/>
            <person name="Henrissat B."/>
            <person name="Grigoriev I.V."/>
            <person name="Spatafora J.W."/>
            <person name="Aime M.C."/>
        </authorList>
    </citation>
    <scope>NUCLEOTIDE SEQUENCE [LARGE SCALE GENOMIC DNA]</scope>
    <source>
        <strain evidence="10 11">MCA 4718</strain>
    </source>
</reference>
<evidence type="ECO:0000256" key="8">
    <source>
        <dbReference type="SAM" id="MobiDB-lite"/>
    </source>
</evidence>
<dbReference type="AlphaFoldDB" id="A0A316UBI3"/>
<keyword evidence="11" id="KW-1185">Reference proteome</keyword>
<protein>
    <recommendedName>
        <fullName evidence="1">E2 ubiquitin-conjugating enzyme</fullName>
        <ecNumber evidence="1">2.3.2.23</ecNumber>
    </recommendedName>
</protein>
<evidence type="ECO:0000256" key="5">
    <source>
        <dbReference type="ARBA" id="ARBA00022840"/>
    </source>
</evidence>
<dbReference type="Pfam" id="PF00179">
    <property type="entry name" value="UQ_con"/>
    <property type="match status" value="1"/>
</dbReference>
<dbReference type="EC" id="2.3.2.23" evidence="1"/>
<dbReference type="GO" id="GO:0005524">
    <property type="term" value="F:ATP binding"/>
    <property type="evidence" value="ECO:0007669"/>
    <property type="project" value="UniProtKB-UniRule"/>
</dbReference>
<dbReference type="FunFam" id="3.10.110.10:FF:000031">
    <property type="entry name" value="Ubiquitin-conjugating enzyme E2 22"/>
    <property type="match status" value="1"/>
</dbReference>
<dbReference type="PROSITE" id="PS00183">
    <property type="entry name" value="UBC_1"/>
    <property type="match status" value="1"/>
</dbReference>
<evidence type="ECO:0000313" key="10">
    <source>
        <dbReference type="EMBL" id="PWN22519.1"/>
    </source>
</evidence>
<evidence type="ECO:0000256" key="3">
    <source>
        <dbReference type="ARBA" id="ARBA00022741"/>
    </source>
</evidence>
<evidence type="ECO:0000256" key="6">
    <source>
        <dbReference type="PROSITE-ProRule" id="PRU10133"/>
    </source>
</evidence>
<dbReference type="InterPro" id="IPR000608">
    <property type="entry name" value="UBC"/>
</dbReference>
<dbReference type="EMBL" id="KZ819323">
    <property type="protein sequence ID" value="PWN22519.1"/>
    <property type="molecule type" value="Genomic_DNA"/>
</dbReference>
<dbReference type="SUPFAM" id="SSF54495">
    <property type="entry name" value="UBC-like"/>
    <property type="match status" value="1"/>
</dbReference>
<dbReference type="PANTHER" id="PTHR24067">
    <property type="entry name" value="UBIQUITIN-CONJUGATING ENZYME E2"/>
    <property type="match status" value="1"/>
</dbReference>
<dbReference type="InterPro" id="IPR023313">
    <property type="entry name" value="UBQ-conjugating_AS"/>
</dbReference>
<feature type="domain" description="UBC core" evidence="9">
    <location>
        <begin position="6"/>
        <end position="153"/>
    </location>
</feature>
<keyword evidence="3 7" id="KW-0547">Nucleotide-binding</keyword>
<gene>
    <name evidence="10" type="ORF">BCV69DRAFT_146288</name>
</gene>
<keyword evidence="5 7" id="KW-0067">ATP-binding</keyword>
<dbReference type="Gene3D" id="3.10.110.10">
    <property type="entry name" value="Ubiquitin Conjugating Enzyme"/>
    <property type="match status" value="1"/>
</dbReference>
<evidence type="ECO:0000256" key="2">
    <source>
        <dbReference type="ARBA" id="ARBA00022679"/>
    </source>
</evidence>
<dbReference type="STRING" id="1684307.A0A316UBI3"/>
<evidence type="ECO:0000256" key="4">
    <source>
        <dbReference type="ARBA" id="ARBA00022786"/>
    </source>
</evidence>
<keyword evidence="4 7" id="KW-0833">Ubl conjugation pathway</keyword>
<evidence type="ECO:0000259" key="9">
    <source>
        <dbReference type="PROSITE" id="PS50127"/>
    </source>
</evidence>
<dbReference type="Proteomes" id="UP000245942">
    <property type="component" value="Unassembled WGS sequence"/>
</dbReference>
<feature type="active site" description="Glycyl thioester intermediate" evidence="6">
    <location>
        <position position="91"/>
    </location>
</feature>